<dbReference type="InterPro" id="IPR021660">
    <property type="entry name" value="DUF3253"/>
</dbReference>
<dbReference type="InterPro" id="IPR036390">
    <property type="entry name" value="WH_DNA-bd_sf"/>
</dbReference>
<organism evidence="1 2">
    <name type="scientific">Actinomarinicola tropica</name>
    <dbReference type="NCBI Taxonomy" id="2789776"/>
    <lineage>
        <taxon>Bacteria</taxon>
        <taxon>Bacillati</taxon>
        <taxon>Actinomycetota</taxon>
        <taxon>Acidimicrobiia</taxon>
        <taxon>Acidimicrobiales</taxon>
        <taxon>Iamiaceae</taxon>
        <taxon>Actinomarinicola</taxon>
    </lineage>
</organism>
<accession>A0A5Q2RGV6</accession>
<dbReference type="SUPFAM" id="SSF46785">
    <property type="entry name" value="Winged helix' DNA-binding domain"/>
    <property type="match status" value="1"/>
</dbReference>
<dbReference type="Gene3D" id="1.10.10.10">
    <property type="entry name" value="Winged helix-like DNA-binding domain superfamily/Winged helix DNA-binding domain"/>
    <property type="match status" value="1"/>
</dbReference>
<gene>
    <name evidence="1" type="ORF">GH723_00770</name>
</gene>
<evidence type="ECO:0000313" key="1">
    <source>
        <dbReference type="EMBL" id="QGG93761.1"/>
    </source>
</evidence>
<dbReference type="InterPro" id="IPR036388">
    <property type="entry name" value="WH-like_DNA-bd_sf"/>
</dbReference>
<dbReference type="KEGG" id="atq:GH723_00770"/>
<sequence length="173" mass="19211">MAADDTPVETTADGRWVVVDGRRWRASDPSIPEALRTELVGELMDARRAVGAARRAGDEGAERNARDRVHAANVALGERGHPWWDEPTATSRDERIAATIEALASRRGERTFCPSDVARVVGGDSWRRSMDDVRVVLRHMAGSGDVEVLQRGRRLGHDDEWRGPIRVRRALAD</sequence>
<dbReference type="Pfam" id="PF11625">
    <property type="entry name" value="DUF3253"/>
    <property type="match status" value="1"/>
</dbReference>
<name>A0A5Q2RGV6_9ACTN</name>
<dbReference type="AlphaFoldDB" id="A0A5Q2RGV6"/>
<evidence type="ECO:0000313" key="2">
    <source>
        <dbReference type="Proteomes" id="UP000334019"/>
    </source>
</evidence>
<dbReference type="EMBL" id="CP045851">
    <property type="protein sequence ID" value="QGG93761.1"/>
    <property type="molecule type" value="Genomic_DNA"/>
</dbReference>
<keyword evidence="2" id="KW-1185">Reference proteome</keyword>
<dbReference type="RefSeq" id="WP_153757867.1">
    <property type="nucleotide sequence ID" value="NZ_CP045851.1"/>
</dbReference>
<proteinExistence type="predicted"/>
<protein>
    <submittedName>
        <fullName evidence="1">DUF3253 domain-containing protein</fullName>
    </submittedName>
</protein>
<dbReference type="Proteomes" id="UP000334019">
    <property type="component" value="Chromosome"/>
</dbReference>
<reference evidence="1 2" key="1">
    <citation type="submission" date="2019-11" db="EMBL/GenBank/DDBJ databases">
        <authorList>
            <person name="He Y."/>
        </authorList>
    </citation>
    <scope>NUCLEOTIDE SEQUENCE [LARGE SCALE GENOMIC DNA]</scope>
    <source>
        <strain evidence="1 2">SCSIO 58843</strain>
    </source>
</reference>